<evidence type="ECO:0008006" key="3">
    <source>
        <dbReference type="Google" id="ProtNLM"/>
    </source>
</evidence>
<reference evidence="2" key="1">
    <citation type="journal article" date="2019" name="Int. J. Syst. Evol. Microbiol.">
        <title>The Global Catalogue of Microorganisms (GCM) 10K type strain sequencing project: providing services to taxonomists for standard genome sequencing and annotation.</title>
        <authorList>
            <consortium name="The Broad Institute Genomics Platform"/>
            <consortium name="The Broad Institute Genome Sequencing Center for Infectious Disease"/>
            <person name="Wu L."/>
            <person name="Ma J."/>
        </authorList>
    </citation>
    <scope>NUCLEOTIDE SEQUENCE [LARGE SCALE GENOMIC DNA]</scope>
    <source>
        <strain evidence="2">TISTR 1906</strain>
    </source>
</reference>
<accession>A0ABW5UP39</accession>
<gene>
    <name evidence="1" type="ORF">ACFSW6_14975</name>
</gene>
<keyword evidence="2" id="KW-1185">Reference proteome</keyword>
<name>A0ABW5UP39_9BURK</name>
<dbReference type="InterPro" id="IPR025683">
    <property type="entry name" value="Protein_beta"/>
</dbReference>
<sequence>MEYAAALKVGQNDIKALVNLENSRRDRFAPILMMRGNDRRYIDNFLQTWGPTSFYLDTSRYKIDKDDSFLLSSQVNDPSSSYKNKFDFYQSCKAINNSLIPTVGWSKTDPTREIVQFALNLEKSYECIAIRFDAANDGDHDINIVRNILNSVQNPKKFDVIIDYGKQINLTVAPSNASAIVNELIKIYGVRKAILLSTSFPEDKPASGTTRSKPCNDLIWQLPFIKAERKDNQDSLIYGDYAATNPDSAVDYIPGMPVIPFANYLETYDWWQGRKGKDKEFPKYVELANDIINLPGYHGDNFCWATKEISRIAKLPAIQGEKYGSNGSWNGYKVNQHICAILDNFSKIKAAPAGTQGGGQVDDDEDEF</sequence>
<dbReference type="Pfam" id="PF14350">
    <property type="entry name" value="Beta_protein"/>
    <property type="match status" value="1"/>
</dbReference>
<protein>
    <recommendedName>
        <fullName evidence="3">Beta protein</fullName>
    </recommendedName>
</protein>
<proteinExistence type="predicted"/>
<comment type="caution">
    <text evidence="1">The sequence shown here is derived from an EMBL/GenBank/DDBJ whole genome shotgun (WGS) entry which is preliminary data.</text>
</comment>
<dbReference type="EMBL" id="JBHUMV010000007">
    <property type="protein sequence ID" value="MFD2755397.1"/>
    <property type="molecule type" value="Genomic_DNA"/>
</dbReference>
<dbReference type="Proteomes" id="UP001597463">
    <property type="component" value="Unassembled WGS sequence"/>
</dbReference>
<evidence type="ECO:0000313" key="1">
    <source>
        <dbReference type="EMBL" id="MFD2755397.1"/>
    </source>
</evidence>
<evidence type="ECO:0000313" key="2">
    <source>
        <dbReference type="Proteomes" id="UP001597463"/>
    </source>
</evidence>
<dbReference type="RefSeq" id="WP_083526755.1">
    <property type="nucleotide sequence ID" value="NZ_BCNT01000018.1"/>
</dbReference>
<organism evidence="1 2">
    <name type="scientific">Comamonas terrae</name>
    <dbReference type="NCBI Taxonomy" id="673548"/>
    <lineage>
        <taxon>Bacteria</taxon>
        <taxon>Pseudomonadati</taxon>
        <taxon>Pseudomonadota</taxon>
        <taxon>Betaproteobacteria</taxon>
        <taxon>Burkholderiales</taxon>
        <taxon>Comamonadaceae</taxon>
        <taxon>Comamonas</taxon>
    </lineage>
</organism>